<gene>
    <name evidence="1" type="ORF">QC762_0075320</name>
</gene>
<name>A0ABR0GA79_9PEZI</name>
<evidence type="ECO:0000313" key="2">
    <source>
        <dbReference type="Proteomes" id="UP001323405"/>
    </source>
</evidence>
<proteinExistence type="predicted"/>
<evidence type="ECO:0000313" key="1">
    <source>
        <dbReference type="EMBL" id="KAK4652649.1"/>
    </source>
</evidence>
<dbReference type="Proteomes" id="UP001323405">
    <property type="component" value="Unassembled WGS sequence"/>
</dbReference>
<reference evidence="1 2" key="1">
    <citation type="journal article" date="2023" name="bioRxiv">
        <title>High-quality genome assemblies of four members of thePodospora anserinaspecies complex.</title>
        <authorList>
            <person name="Ament-Velasquez S.L."/>
            <person name="Vogan A.A."/>
            <person name="Wallerman O."/>
            <person name="Hartmann F."/>
            <person name="Gautier V."/>
            <person name="Silar P."/>
            <person name="Giraud T."/>
            <person name="Johannesson H."/>
        </authorList>
    </citation>
    <scope>NUCLEOTIDE SEQUENCE [LARGE SCALE GENOMIC DNA]</scope>
    <source>
        <strain evidence="1 2">CBS 415.72m</strain>
    </source>
</reference>
<protein>
    <submittedName>
        <fullName evidence="1">Uncharacterized protein</fullName>
    </submittedName>
</protein>
<dbReference type="GeneID" id="87903502"/>
<keyword evidence="2" id="KW-1185">Reference proteome</keyword>
<sequence>MDERCSEPEPDSDPVVQGDVLLVLPAGVGVGAEGGGRKVARSGMEERGCWDRARRAGQAWGETKGE</sequence>
<accession>A0ABR0GA79</accession>
<dbReference type="RefSeq" id="XP_062741624.1">
    <property type="nucleotide sequence ID" value="XM_062883800.1"/>
</dbReference>
<organism evidence="1 2">
    <name type="scientific">Podospora pseudocomata</name>
    <dbReference type="NCBI Taxonomy" id="2093779"/>
    <lineage>
        <taxon>Eukaryota</taxon>
        <taxon>Fungi</taxon>
        <taxon>Dikarya</taxon>
        <taxon>Ascomycota</taxon>
        <taxon>Pezizomycotina</taxon>
        <taxon>Sordariomycetes</taxon>
        <taxon>Sordariomycetidae</taxon>
        <taxon>Sordariales</taxon>
        <taxon>Podosporaceae</taxon>
        <taxon>Podospora</taxon>
    </lineage>
</organism>
<dbReference type="EMBL" id="JAFFHA010000007">
    <property type="protein sequence ID" value="KAK4652649.1"/>
    <property type="molecule type" value="Genomic_DNA"/>
</dbReference>
<comment type="caution">
    <text evidence="1">The sequence shown here is derived from an EMBL/GenBank/DDBJ whole genome shotgun (WGS) entry which is preliminary data.</text>
</comment>